<evidence type="ECO:0000313" key="1">
    <source>
        <dbReference type="EMBL" id="AFK88979.1"/>
    </source>
</evidence>
<reference evidence="1" key="1">
    <citation type="submission" date="2012-01" db="EMBL/GenBank/DDBJ databases">
        <authorList>
            <person name="Summers A.O."/>
            <person name="Wireman J."/>
        </authorList>
    </citation>
    <scope>NUCLEOTIDE SEQUENCE</scope>
    <source>
        <strain evidence="1">AC2-58</strain>
        <plasmid evidence="1">pAC258-29</plasmid>
    </source>
</reference>
<protein>
    <submittedName>
        <fullName evidence="1">Uncharacterized protein</fullName>
    </submittedName>
</protein>
<geneLocation type="plasmid" evidence="1">
    <name>pAC258-29</name>
</geneLocation>
<name>I3W052_ACEPA</name>
<sequence>MPRARDKATTCGKWSPAPNALQFVSSACTGEKKAIPATRTEQITADFKNITAPRCSKPKAPAI</sequence>
<accession>I3W052</accession>
<dbReference type="PROSITE" id="PS51257">
    <property type="entry name" value="PROKAR_LIPOPROTEIN"/>
    <property type="match status" value="1"/>
</dbReference>
<proteinExistence type="predicted"/>
<dbReference type="AlphaFoldDB" id="I3W052"/>
<dbReference type="EMBL" id="JQ418523">
    <property type="protein sequence ID" value="AFK88979.1"/>
    <property type="molecule type" value="Genomic_DNA"/>
</dbReference>
<organism evidence="1">
    <name type="scientific">Acetobacter pasteurianus</name>
    <name type="common">Acetobacter turbidans</name>
    <dbReference type="NCBI Taxonomy" id="438"/>
    <lineage>
        <taxon>Bacteria</taxon>
        <taxon>Pseudomonadati</taxon>
        <taxon>Pseudomonadota</taxon>
        <taxon>Alphaproteobacteria</taxon>
        <taxon>Acetobacterales</taxon>
        <taxon>Acetobacteraceae</taxon>
        <taxon>Acetobacter</taxon>
    </lineage>
</organism>
<keyword evidence="1" id="KW-0614">Plasmid</keyword>